<organism evidence="1 2">
    <name type="scientific">Paxillus rubicundulus Ve08.2h10</name>
    <dbReference type="NCBI Taxonomy" id="930991"/>
    <lineage>
        <taxon>Eukaryota</taxon>
        <taxon>Fungi</taxon>
        <taxon>Dikarya</taxon>
        <taxon>Basidiomycota</taxon>
        <taxon>Agaricomycotina</taxon>
        <taxon>Agaricomycetes</taxon>
        <taxon>Agaricomycetidae</taxon>
        <taxon>Boletales</taxon>
        <taxon>Paxilineae</taxon>
        <taxon>Paxillaceae</taxon>
        <taxon>Paxillus</taxon>
    </lineage>
</organism>
<dbReference type="HOGENOM" id="CLU_088458_1_2_1"/>
<dbReference type="Proteomes" id="UP000054538">
    <property type="component" value="Unassembled WGS sequence"/>
</dbReference>
<dbReference type="EMBL" id="KN825477">
    <property type="protein sequence ID" value="KIK90743.1"/>
    <property type="molecule type" value="Genomic_DNA"/>
</dbReference>
<name>A0A0D0DIC9_9AGAM</name>
<sequence length="133" mass="14816">PKPPAQLVLTETALVQQSIHQLKSWNHIFGEKMMLDAILDPSEEWEVGQTGGLLNADNDEAIVVEVRRQMAVESGEIIEVESDNDDNVDYGSLMSCADVIAMCQQLEDGCMQFGDAELSFDLASHLWTFHIHL</sequence>
<feature type="non-terminal residue" evidence="1">
    <location>
        <position position="1"/>
    </location>
</feature>
<protein>
    <submittedName>
        <fullName evidence="1">Uncharacterized protein</fullName>
    </submittedName>
</protein>
<keyword evidence="2" id="KW-1185">Reference proteome</keyword>
<dbReference type="InParanoid" id="A0A0D0DIC9"/>
<evidence type="ECO:0000313" key="2">
    <source>
        <dbReference type="Proteomes" id="UP000054538"/>
    </source>
</evidence>
<dbReference type="OrthoDB" id="3048787at2759"/>
<proteinExistence type="predicted"/>
<reference evidence="2" key="2">
    <citation type="submission" date="2015-01" db="EMBL/GenBank/DDBJ databases">
        <title>Evolutionary Origins and Diversification of the Mycorrhizal Mutualists.</title>
        <authorList>
            <consortium name="DOE Joint Genome Institute"/>
            <consortium name="Mycorrhizal Genomics Consortium"/>
            <person name="Kohler A."/>
            <person name="Kuo A."/>
            <person name="Nagy L.G."/>
            <person name="Floudas D."/>
            <person name="Copeland A."/>
            <person name="Barry K.W."/>
            <person name="Cichocki N."/>
            <person name="Veneault-Fourrey C."/>
            <person name="LaButti K."/>
            <person name="Lindquist E.A."/>
            <person name="Lipzen A."/>
            <person name="Lundell T."/>
            <person name="Morin E."/>
            <person name="Murat C."/>
            <person name="Riley R."/>
            <person name="Ohm R."/>
            <person name="Sun H."/>
            <person name="Tunlid A."/>
            <person name="Henrissat B."/>
            <person name="Grigoriev I.V."/>
            <person name="Hibbett D.S."/>
            <person name="Martin F."/>
        </authorList>
    </citation>
    <scope>NUCLEOTIDE SEQUENCE [LARGE SCALE GENOMIC DNA]</scope>
    <source>
        <strain evidence="2">Ve08.2h10</strain>
    </source>
</reference>
<evidence type="ECO:0000313" key="1">
    <source>
        <dbReference type="EMBL" id="KIK90743.1"/>
    </source>
</evidence>
<dbReference type="AlphaFoldDB" id="A0A0D0DIC9"/>
<reference evidence="1 2" key="1">
    <citation type="submission" date="2014-04" db="EMBL/GenBank/DDBJ databases">
        <authorList>
            <consortium name="DOE Joint Genome Institute"/>
            <person name="Kuo A."/>
            <person name="Kohler A."/>
            <person name="Jargeat P."/>
            <person name="Nagy L.G."/>
            <person name="Floudas D."/>
            <person name="Copeland A."/>
            <person name="Barry K.W."/>
            <person name="Cichocki N."/>
            <person name="Veneault-Fourrey C."/>
            <person name="LaButti K."/>
            <person name="Lindquist E.A."/>
            <person name="Lipzen A."/>
            <person name="Lundell T."/>
            <person name="Morin E."/>
            <person name="Murat C."/>
            <person name="Sun H."/>
            <person name="Tunlid A."/>
            <person name="Henrissat B."/>
            <person name="Grigoriev I.V."/>
            <person name="Hibbett D.S."/>
            <person name="Martin F."/>
            <person name="Nordberg H.P."/>
            <person name="Cantor M.N."/>
            <person name="Hua S.X."/>
        </authorList>
    </citation>
    <scope>NUCLEOTIDE SEQUENCE [LARGE SCALE GENOMIC DNA]</scope>
    <source>
        <strain evidence="1 2">Ve08.2h10</strain>
    </source>
</reference>
<gene>
    <name evidence="1" type="ORF">PAXRUDRAFT_151256</name>
</gene>
<accession>A0A0D0DIC9</accession>